<evidence type="ECO:0000313" key="4">
    <source>
        <dbReference type="EMBL" id="SHI04477.1"/>
    </source>
</evidence>
<dbReference type="OrthoDB" id="9814706at2"/>
<dbReference type="Gene3D" id="3.30.43.10">
    <property type="entry name" value="Uridine Diphospho-n-acetylenolpyruvylglucosamine Reductase, domain 2"/>
    <property type="match status" value="1"/>
</dbReference>
<dbReference type="EMBL" id="FQXT01000003">
    <property type="protein sequence ID" value="SHI04477.1"/>
    <property type="molecule type" value="Genomic_DNA"/>
</dbReference>
<dbReference type="Pfam" id="PF00941">
    <property type="entry name" value="FAD_binding_5"/>
    <property type="match status" value="1"/>
</dbReference>
<dbReference type="Proteomes" id="UP000184240">
    <property type="component" value="Unassembled WGS sequence"/>
</dbReference>
<feature type="domain" description="FAD-binding PCMH-type" evidence="2">
    <location>
        <begin position="1"/>
        <end position="223"/>
    </location>
</feature>
<accession>A0A1M5XXD3</accession>
<dbReference type="GO" id="GO:0016491">
    <property type="term" value="F:oxidoreductase activity"/>
    <property type="evidence" value="ECO:0007669"/>
    <property type="project" value="InterPro"/>
</dbReference>
<dbReference type="InterPro" id="IPR016166">
    <property type="entry name" value="FAD-bd_PCMH"/>
</dbReference>
<dbReference type="STRING" id="573501.SAMN04487999_1778"/>
<protein>
    <submittedName>
        <fullName evidence="4">Xanthine dehydrogenase YagS FAD-binding subunit</fullName>
    </submittedName>
</protein>
<dbReference type="PANTHER" id="PTHR42659:SF1">
    <property type="entry name" value="OXIDOREDUCTASE"/>
    <property type="match status" value="1"/>
</dbReference>
<dbReference type="Gene3D" id="3.30.465.10">
    <property type="match status" value="1"/>
</dbReference>
<evidence type="ECO:0000313" key="3">
    <source>
        <dbReference type="EMBL" id="RXG30323.1"/>
    </source>
</evidence>
<dbReference type="EMBL" id="QOVN01000002">
    <property type="protein sequence ID" value="RXG30323.1"/>
    <property type="molecule type" value="Genomic_DNA"/>
</dbReference>
<proteinExistence type="predicted"/>
<dbReference type="Gene3D" id="3.30.390.50">
    <property type="entry name" value="CO dehydrogenase flavoprotein, C-terminal domain"/>
    <property type="match status" value="1"/>
</dbReference>
<keyword evidence="1" id="KW-0285">Flavoprotein</keyword>
<dbReference type="InterPro" id="IPR016169">
    <property type="entry name" value="FAD-bd_PCMH_sub2"/>
</dbReference>
<dbReference type="SUPFAM" id="SSF56176">
    <property type="entry name" value="FAD-binding/transporter-associated domain-like"/>
    <property type="match status" value="1"/>
</dbReference>
<dbReference type="InterPro" id="IPR051312">
    <property type="entry name" value="Diverse_Substr_Oxidored"/>
</dbReference>
<dbReference type="Proteomes" id="UP000290037">
    <property type="component" value="Unassembled WGS sequence"/>
</dbReference>
<dbReference type="PROSITE" id="PS51387">
    <property type="entry name" value="FAD_PCMH"/>
    <property type="match status" value="1"/>
</dbReference>
<dbReference type="PANTHER" id="PTHR42659">
    <property type="entry name" value="XANTHINE DEHYDROGENASE SUBUNIT C-RELATED"/>
    <property type="match status" value="1"/>
</dbReference>
<evidence type="ECO:0000256" key="1">
    <source>
        <dbReference type="ARBA" id="ARBA00022827"/>
    </source>
</evidence>
<dbReference type="GO" id="GO:0071949">
    <property type="term" value="F:FAD binding"/>
    <property type="evidence" value="ECO:0007669"/>
    <property type="project" value="InterPro"/>
</dbReference>
<dbReference type="InterPro" id="IPR005107">
    <property type="entry name" value="CO_DH_flav_C"/>
</dbReference>
<keyword evidence="6" id="KW-1185">Reference proteome</keyword>
<dbReference type="AlphaFoldDB" id="A0A1M5XXD3"/>
<reference evidence="4" key="1">
    <citation type="submission" date="2016-11" db="EMBL/GenBank/DDBJ databases">
        <authorList>
            <person name="Jaros S."/>
            <person name="Januszkiewicz K."/>
            <person name="Wedrychowicz H."/>
        </authorList>
    </citation>
    <scope>NUCLEOTIDE SEQUENCE [LARGE SCALE GENOMIC DNA]</scope>
    <source>
        <strain evidence="4">DSM 19859</strain>
    </source>
</reference>
<dbReference type="SMART" id="SM01092">
    <property type="entry name" value="CO_deh_flav_C"/>
    <property type="match status" value="1"/>
</dbReference>
<sequence length="330" mass="35743">MRPFNYIEAKTKQQALAAVQEQEHAKYLGGGTNLVDLMKEDVERPEALIKVADLDNDTITSNAVGGLTLGAARSNAATANHPEVRKQYPLLSMAMLSAATAQIRNMATNGGNLLQRTRCPYFFETSMPCNKREPGSGCGALDGANAQHAIFGWSKSCVATHPSDMCVALAALEATVTVQTPDGSERTIDFSDFHRLPGKQPELDNTLEPGELITAIELPKPQFTQHYHYLKIRERSSYAFAILSVAAGLKVRGGVVTDVGLAMGGVAHKPWKLTAAEDYLIGKEPTTKNFEEAAQLALADARTLEHNAYKVPMGIKAIVRTLEQAYSKEA</sequence>
<evidence type="ECO:0000313" key="6">
    <source>
        <dbReference type="Proteomes" id="UP000290037"/>
    </source>
</evidence>
<dbReference type="InterPro" id="IPR002346">
    <property type="entry name" value="Mopterin_DH_FAD-bd"/>
</dbReference>
<dbReference type="InterPro" id="IPR036318">
    <property type="entry name" value="FAD-bd_PCMH-like_sf"/>
</dbReference>
<name>A0A1M5XXD3_9FLAO</name>
<keyword evidence="1" id="KW-0274">FAD</keyword>
<dbReference type="Pfam" id="PF03450">
    <property type="entry name" value="CO_deh_flav_C"/>
    <property type="match status" value="1"/>
</dbReference>
<dbReference type="InterPro" id="IPR016167">
    <property type="entry name" value="FAD-bd_PCMH_sub1"/>
</dbReference>
<dbReference type="RefSeq" id="WP_072982331.1">
    <property type="nucleotide sequence ID" value="NZ_FQXT01000003.1"/>
</dbReference>
<reference evidence="5" key="2">
    <citation type="submission" date="2016-11" db="EMBL/GenBank/DDBJ databases">
        <authorList>
            <person name="Varghese N."/>
            <person name="Submissions S."/>
        </authorList>
    </citation>
    <scope>NUCLEOTIDE SEQUENCE [LARGE SCALE GENOMIC DNA]</scope>
    <source>
        <strain evidence="5">DSM 19859</strain>
    </source>
</reference>
<evidence type="ECO:0000313" key="5">
    <source>
        <dbReference type="Proteomes" id="UP000184240"/>
    </source>
</evidence>
<gene>
    <name evidence="3" type="ORF">DSM01_1073</name>
    <name evidence="4" type="ORF">SAMN04487999_1778</name>
</gene>
<dbReference type="InterPro" id="IPR036683">
    <property type="entry name" value="CO_DH_flav_C_dom_sf"/>
</dbReference>
<reference evidence="3 6" key="3">
    <citation type="submission" date="2018-07" db="EMBL/GenBank/DDBJ databases">
        <title>Leeuwenhoekiella genomics.</title>
        <authorList>
            <person name="Tahon G."/>
            <person name="Willems A."/>
        </authorList>
    </citation>
    <scope>NUCLEOTIDE SEQUENCE [LARGE SCALE GENOMIC DNA]</scope>
    <source>
        <strain evidence="3 6">LMG 24856</strain>
    </source>
</reference>
<evidence type="ECO:0000259" key="2">
    <source>
        <dbReference type="PROSITE" id="PS51387"/>
    </source>
</evidence>
<organism evidence="4 5">
    <name type="scientific">Leeuwenhoekiella palythoae</name>
    <dbReference type="NCBI Taxonomy" id="573501"/>
    <lineage>
        <taxon>Bacteria</taxon>
        <taxon>Pseudomonadati</taxon>
        <taxon>Bacteroidota</taxon>
        <taxon>Flavobacteriia</taxon>
        <taxon>Flavobacteriales</taxon>
        <taxon>Flavobacteriaceae</taxon>
        <taxon>Leeuwenhoekiella</taxon>
    </lineage>
</organism>
<dbReference type="SUPFAM" id="SSF55447">
    <property type="entry name" value="CO dehydrogenase flavoprotein C-terminal domain-like"/>
    <property type="match status" value="1"/>
</dbReference>